<gene>
    <name evidence="1" type="ORF">SAMN04515674_101498</name>
</gene>
<keyword evidence="2" id="KW-1185">Reference proteome</keyword>
<dbReference type="Proteomes" id="UP000199306">
    <property type="component" value="Unassembled WGS sequence"/>
</dbReference>
<dbReference type="STRING" id="1079859.SAMN04515674_101498"/>
<sequence>MGVDTLVELTSMLLRRIRQLDNKLKDPDLTRVNEKINQKAFEILEKYLTTDLQYKFIKS</sequence>
<accession>A0A1I5MXY9</accession>
<evidence type="ECO:0000313" key="1">
    <source>
        <dbReference type="EMBL" id="SFP14282.1"/>
    </source>
</evidence>
<organism evidence="1 2">
    <name type="scientific">Pseudarcicella hirudinis</name>
    <dbReference type="NCBI Taxonomy" id="1079859"/>
    <lineage>
        <taxon>Bacteria</taxon>
        <taxon>Pseudomonadati</taxon>
        <taxon>Bacteroidota</taxon>
        <taxon>Cytophagia</taxon>
        <taxon>Cytophagales</taxon>
        <taxon>Flectobacillaceae</taxon>
        <taxon>Pseudarcicella</taxon>
    </lineage>
</organism>
<evidence type="ECO:0000313" key="2">
    <source>
        <dbReference type="Proteomes" id="UP000199306"/>
    </source>
</evidence>
<name>A0A1I5MXY9_9BACT</name>
<reference evidence="1 2" key="1">
    <citation type="submission" date="2016-10" db="EMBL/GenBank/DDBJ databases">
        <authorList>
            <person name="de Groot N.N."/>
        </authorList>
    </citation>
    <scope>NUCLEOTIDE SEQUENCE [LARGE SCALE GENOMIC DNA]</scope>
    <source>
        <strain evidence="2">E92,LMG 26720,CCM 7988</strain>
    </source>
</reference>
<proteinExistence type="predicted"/>
<protein>
    <submittedName>
        <fullName evidence="1">Uncharacterized protein</fullName>
    </submittedName>
</protein>
<dbReference type="AlphaFoldDB" id="A0A1I5MXY9"/>
<dbReference type="EMBL" id="FOXH01000001">
    <property type="protein sequence ID" value="SFP14282.1"/>
    <property type="molecule type" value="Genomic_DNA"/>
</dbReference>